<dbReference type="InterPro" id="IPR000805">
    <property type="entry name" value="Glyco_hydro_26"/>
</dbReference>
<dbReference type="InterPro" id="IPR017853">
    <property type="entry name" value="GH"/>
</dbReference>
<dbReference type="InterPro" id="IPR022790">
    <property type="entry name" value="GH26_dom"/>
</dbReference>
<dbReference type="OrthoDB" id="9816550at2"/>
<sequence length="341" mass="37443">MNLDWEHETLAEYAANLGRRPAVVVSFSPFPMSDTDNRNVEAAVEQVRGNGGTLLLTLEPHEGLGEVTKERAGELAMRLDGYNKAGVPVIVRFAHEMNGSWYQWGQKPADYVAAFKVVADAVHQFAPGSDMMWAPNYGGGYPFSGGQYQAAAGTADAVALDTDGDGKVSAADDPYQPYYPGDDAVDWVGMSLYHWGNTYPWGANVLPEEGKFLQQLTGTYNGAGGNDLGVPDFYTEYGEARSKPVAIPETAALSIRSRDGADPLSIKQAWWRQLFDPAIPRDFPELKMINWFEWDKLEVEVKADVDWTVAQDTSVRDAYIADLPTWFVGADEPKACTPRAS</sequence>
<comment type="caution">
    <text evidence="6">The sequence shown here is derived from an EMBL/GenBank/DDBJ whole genome shotgun (WGS) entry which is preliminary data.</text>
</comment>
<evidence type="ECO:0000256" key="2">
    <source>
        <dbReference type="ARBA" id="ARBA00022801"/>
    </source>
</evidence>
<keyword evidence="2 4" id="KW-0378">Hydrolase</keyword>
<comment type="similarity">
    <text evidence="1 4">Belongs to the glycosyl hydrolase 26 family.</text>
</comment>
<feature type="domain" description="GH26" evidence="5">
    <location>
        <begin position="1"/>
        <end position="319"/>
    </location>
</feature>
<gene>
    <name evidence="6" type="ORF">FQP90_02530</name>
</gene>
<evidence type="ECO:0000313" key="7">
    <source>
        <dbReference type="Proteomes" id="UP000316500"/>
    </source>
</evidence>
<organism evidence="6 7">
    <name type="scientific">Paenarthrobacter nitroguajacolicus</name>
    <name type="common">Arthrobacter nitroguajacolicus</name>
    <dbReference type="NCBI Taxonomy" id="211146"/>
    <lineage>
        <taxon>Bacteria</taxon>
        <taxon>Bacillati</taxon>
        <taxon>Actinomycetota</taxon>
        <taxon>Actinomycetes</taxon>
        <taxon>Micrococcales</taxon>
        <taxon>Micrococcaceae</taxon>
        <taxon>Paenarthrobacter</taxon>
    </lineage>
</organism>
<reference evidence="6 7" key="1">
    <citation type="submission" date="2019-07" db="EMBL/GenBank/DDBJ databases">
        <title>Diversity of Bacteria from Kongsfjorden, Arctic.</title>
        <authorList>
            <person name="Yu Y."/>
        </authorList>
    </citation>
    <scope>NUCLEOTIDE SEQUENCE [LARGE SCALE GENOMIC DNA]</scope>
    <source>
        <strain evidence="6 7">SM1928</strain>
    </source>
</reference>
<dbReference type="Gene3D" id="3.20.20.80">
    <property type="entry name" value="Glycosidases"/>
    <property type="match status" value="1"/>
</dbReference>
<protein>
    <recommendedName>
        <fullName evidence="5">GH26 domain-containing protein</fullName>
    </recommendedName>
</protein>
<evidence type="ECO:0000256" key="1">
    <source>
        <dbReference type="ARBA" id="ARBA00007754"/>
    </source>
</evidence>
<dbReference type="GO" id="GO:0006080">
    <property type="term" value="P:substituted mannan metabolic process"/>
    <property type="evidence" value="ECO:0007669"/>
    <property type="project" value="InterPro"/>
</dbReference>
<dbReference type="SUPFAM" id="SSF51445">
    <property type="entry name" value="(Trans)glycosidases"/>
    <property type="match status" value="1"/>
</dbReference>
<dbReference type="GO" id="GO:0016985">
    <property type="term" value="F:mannan endo-1,4-beta-mannosidase activity"/>
    <property type="evidence" value="ECO:0007669"/>
    <property type="project" value="InterPro"/>
</dbReference>
<dbReference type="AlphaFoldDB" id="A0A558HBM5"/>
<accession>A0A558HBM5</accession>
<name>A0A558HBM5_PAENT</name>
<dbReference type="PANTHER" id="PTHR40079:SF4">
    <property type="entry name" value="GH26 DOMAIN-CONTAINING PROTEIN-RELATED"/>
    <property type="match status" value="1"/>
</dbReference>
<dbReference type="Pfam" id="PF02156">
    <property type="entry name" value="Glyco_hydro_26"/>
    <property type="match status" value="1"/>
</dbReference>
<dbReference type="Proteomes" id="UP000316500">
    <property type="component" value="Unassembled WGS sequence"/>
</dbReference>
<evidence type="ECO:0000313" key="6">
    <source>
        <dbReference type="EMBL" id="TVU66536.1"/>
    </source>
</evidence>
<evidence type="ECO:0000259" key="5">
    <source>
        <dbReference type="PROSITE" id="PS51764"/>
    </source>
</evidence>
<feature type="active site" description="Nucleophile" evidence="4">
    <location>
        <position position="249"/>
    </location>
</feature>
<evidence type="ECO:0000256" key="4">
    <source>
        <dbReference type="PROSITE-ProRule" id="PRU01100"/>
    </source>
</evidence>
<keyword evidence="3 4" id="KW-0326">Glycosidase</keyword>
<proteinExistence type="inferred from homology"/>
<dbReference type="PROSITE" id="PS51764">
    <property type="entry name" value="GH26"/>
    <property type="match status" value="1"/>
</dbReference>
<dbReference type="EMBL" id="VNFK01000002">
    <property type="protein sequence ID" value="TVU66536.1"/>
    <property type="molecule type" value="Genomic_DNA"/>
</dbReference>
<dbReference type="PANTHER" id="PTHR40079">
    <property type="entry name" value="MANNAN ENDO-1,4-BETA-MANNOSIDASE E-RELATED"/>
    <property type="match status" value="1"/>
</dbReference>
<evidence type="ECO:0000256" key="3">
    <source>
        <dbReference type="ARBA" id="ARBA00023295"/>
    </source>
</evidence>
<feature type="active site" description="Proton donor" evidence="4">
    <location>
        <position position="96"/>
    </location>
</feature>